<comment type="caution">
    <text evidence="1">The sequence shown here is derived from an EMBL/GenBank/DDBJ whole genome shotgun (WGS) entry which is preliminary data.</text>
</comment>
<gene>
    <name evidence="1" type="ORF">BDFB_006957</name>
</gene>
<dbReference type="OrthoDB" id="426210at2759"/>
<feature type="non-terminal residue" evidence="1">
    <location>
        <position position="1"/>
    </location>
</feature>
<dbReference type="GO" id="GO:0061343">
    <property type="term" value="P:cell adhesion involved in heart morphogenesis"/>
    <property type="evidence" value="ECO:0007669"/>
    <property type="project" value="TreeGrafter"/>
</dbReference>
<organism evidence="1 2">
    <name type="scientific">Asbolus verrucosus</name>
    <name type="common">Desert ironclad beetle</name>
    <dbReference type="NCBI Taxonomy" id="1661398"/>
    <lineage>
        <taxon>Eukaryota</taxon>
        <taxon>Metazoa</taxon>
        <taxon>Ecdysozoa</taxon>
        <taxon>Arthropoda</taxon>
        <taxon>Hexapoda</taxon>
        <taxon>Insecta</taxon>
        <taxon>Pterygota</taxon>
        <taxon>Neoptera</taxon>
        <taxon>Endopterygota</taxon>
        <taxon>Coleoptera</taxon>
        <taxon>Polyphaga</taxon>
        <taxon>Cucujiformia</taxon>
        <taxon>Tenebrionidae</taxon>
        <taxon>Pimeliinae</taxon>
        <taxon>Asbolus</taxon>
    </lineage>
</organism>
<reference evidence="1 2" key="1">
    <citation type="submission" date="2017-03" db="EMBL/GenBank/DDBJ databases">
        <title>Genome of the blue death feigning beetle - Asbolus verrucosus.</title>
        <authorList>
            <person name="Rider S.D."/>
        </authorList>
    </citation>
    <scope>NUCLEOTIDE SEQUENCE [LARGE SCALE GENOMIC DNA]</scope>
    <source>
        <strain evidence="1">Butters</strain>
        <tissue evidence="1">Head and leg muscle</tissue>
    </source>
</reference>
<evidence type="ECO:0008006" key="3">
    <source>
        <dbReference type="Google" id="ProtNLM"/>
    </source>
</evidence>
<dbReference type="GO" id="GO:0031012">
    <property type="term" value="C:extracellular matrix"/>
    <property type="evidence" value="ECO:0007669"/>
    <property type="project" value="TreeGrafter"/>
</dbReference>
<dbReference type="PANTHER" id="PTHR33395">
    <property type="entry name" value="TRANSCRIPTASE, PUTATIVE-RELATED-RELATED"/>
    <property type="match status" value="1"/>
</dbReference>
<accession>A0A482V288</accession>
<proteinExistence type="predicted"/>
<name>A0A482V288_ASBVE</name>
<dbReference type="PANTHER" id="PTHR33395:SF22">
    <property type="entry name" value="REVERSE TRANSCRIPTASE DOMAIN-CONTAINING PROTEIN"/>
    <property type="match status" value="1"/>
</dbReference>
<keyword evidence="2" id="KW-1185">Reference proteome</keyword>
<dbReference type="EMBL" id="QDEB01135539">
    <property type="protein sequence ID" value="RZB38598.1"/>
    <property type="molecule type" value="Genomic_DNA"/>
</dbReference>
<protein>
    <recommendedName>
        <fullName evidence="3">Endonuclease/exonuclease/phosphatase domain-containing protein</fullName>
    </recommendedName>
</protein>
<dbReference type="GO" id="GO:0007508">
    <property type="term" value="P:larval heart development"/>
    <property type="evidence" value="ECO:0007669"/>
    <property type="project" value="TreeGrafter"/>
</dbReference>
<evidence type="ECO:0000313" key="1">
    <source>
        <dbReference type="EMBL" id="RZB38598.1"/>
    </source>
</evidence>
<dbReference type="AlphaFoldDB" id="A0A482V288"/>
<evidence type="ECO:0000313" key="2">
    <source>
        <dbReference type="Proteomes" id="UP000292052"/>
    </source>
</evidence>
<sequence length="331" mass="37745">GFRSTIPLDLVLVDDVKLISGIEINAPVSLSDHCTMNVDIQVMKLATPKVENKIFKIVNYNRINTDLQQQDWTYLNRFEFIDSQWNYFLSVIEFLLINTQKSTSLNENYKTAKDPATFLAHRHFSNLLQLEIKNAKYPKIFYGHLRKHLASHVSVPAVQTANVFANFFSSVFTPPSFNAYPTLLFGTPSDTLSDINLAEELLLSKIKNLPLNSTPGPDGVSPRHPYTIDNRSVSEVTLQLDLGVFVDNKLLWSPQCRRAVGKSFAVLHNLKKVFNIRRIYGDLIFLRINIYWNVFNMLYLDDPDDFSHCPILLVSISLIFPFSSLGRIEGT</sequence>
<dbReference type="Proteomes" id="UP000292052">
    <property type="component" value="Unassembled WGS sequence"/>
</dbReference>